<dbReference type="RefSeq" id="WP_420904645.1">
    <property type="nucleotide sequence ID" value="NZ_BAAFGK010000004.1"/>
</dbReference>
<dbReference type="InterPro" id="IPR023577">
    <property type="entry name" value="CYTH_domain"/>
</dbReference>
<dbReference type="CDD" id="cd07891">
    <property type="entry name" value="CYTH-like_CthTTM-like_1"/>
    <property type="match status" value="1"/>
</dbReference>
<dbReference type="PANTHER" id="PTHR40114">
    <property type="entry name" value="SLR0698 PROTEIN"/>
    <property type="match status" value="1"/>
</dbReference>
<keyword evidence="2" id="KW-0378">Hydrolase</keyword>
<dbReference type="EMBL" id="BAAFGK010000004">
    <property type="protein sequence ID" value="GAB0056929.1"/>
    <property type="molecule type" value="Genomic_DNA"/>
</dbReference>
<dbReference type="PANTHER" id="PTHR40114:SF1">
    <property type="entry name" value="SLR0698 PROTEIN"/>
    <property type="match status" value="1"/>
</dbReference>
<dbReference type="SMART" id="SM01118">
    <property type="entry name" value="CYTH"/>
    <property type="match status" value="1"/>
</dbReference>
<organism evidence="2 3">
    <name type="scientific">Candidatus Magnetaquiglobus chichijimensis</name>
    <dbReference type="NCBI Taxonomy" id="3141448"/>
    <lineage>
        <taxon>Bacteria</taxon>
        <taxon>Pseudomonadati</taxon>
        <taxon>Pseudomonadota</taxon>
        <taxon>Magnetococcia</taxon>
        <taxon>Magnetococcales</taxon>
        <taxon>Candidatus Magnetaquicoccaceae</taxon>
        <taxon>Candidatus Magnetaquiglobus</taxon>
    </lineage>
</organism>
<evidence type="ECO:0000259" key="1">
    <source>
        <dbReference type="PROSITE" id="PS51707"/>
    </source>
</evidence>
<feature type="domain" description="CYTH" evidence="1">
    <location>
        <begin position="2"/>
        <end position="148"/>
    </location>
</feature>
<dbReference type="PROSITE" id="PS51707">
    <property type="entry name" value="CYTH"/>
    <property type="match status" value="1"/>
</dbReference>
<dbReference type="Gene3D" id="2.40.320.10">
    <property type="entry name" value="Hypothetical Protein Pfu-838710-001"/>
    <property type="match status" value="1"/>
</dbReference>
<protein>
    <submittedName>
        <fullName evidence="2">Inorganic triphosphatase</fullName>
        <ecNumber evidence="2">3.6.1.25</ecNumber>
    </submittedName>
</protein>
<dbReference type="EC" id="3.6.1.25" evidence="2"/>
<dbReference type="InterPro" id="IPR033469">
    <property type="entry name" value="CYTH-like_dom_sf"/>
</dbReference>
<comment type="caution">
    <text evidence="2">The sequence shown here is derived from an EMBL/GenBank/DDBJ whole genome shotgun (WGS) entry which is preliminary data.</text>
</comment>
<proteinExistence type="predicted"/>
<dbReference type="Pfam" id="PF01928">
    <property type="entry name" value="CYTH"/>
    <property type="match status" value="1"/>
</dbReference>
<sequence length="161" mass="18439">MGKEIERRFLVKGDGWRGLGEGVDFQQGFLSTVKERVVRVRVAGPKATLTIKGISEGISRLEFEYVIPREEARSILDNLCERPWIEKTRHRIPIGDVVWEVDEFRGANQGLIMAEVELHDENQVVDLPDWIGREVSTDARFFNANLVHTPFSLWGSPDMFD</sequence>
<dbReference type="PIRSF" id="PIRSF016487">
    <property type="entry name" value="CYTH_UCP016487"/>
    <property type="match status" value="1"/>
</dbReference>
<reference evidence="2 3" key="1">
    <citation type="submission" date="2024-09" db="EMBL/GenBank/DDBJ databases">
        <title>Draft genome sequence of Candidatus Magnetaquicoccaceae bacterium FCR-1.</title>
        <authorList>
            <person name="Shimoshige H."/>
            <person name="Shimamura S."/>
            <person name="Taoka A."/>
            <person name="Kobayashi H."/>
            <person name="Maekawa T."/>
        </authorList>
    </citation>
    <scope>NUCLEOTIDE SEQUENCE [LARGE SCALE GENOMIC DNA]</scope>
    <source>
        <strain evidence="2 3">FCR-1</strain>
    </source>
</reference>
<evidence type="ECO:0000313" key="3">
    <source>
        <dbReference type="Proteomes" id="UP001628193"/>
    </source>
</evidence>
<keyword evidence="3" id="KW-1185">Reference proteome</keyword>
<dbReference type="GO" id="GO:0050355">
    <property type="term" value="F:inorganic triphosphate phosphatase activity"/>
    <property type="evidence" value="ECO:0007669"/>
    <property type="project" value="UniProtKB-EC"/>
</dbReference>
<name>A0ABQ0C7R9_9PROT</name>
<accession>A0ABQ0C7R9</accession>
<dbReference type="SUPFAM" id="SSF55154">
    <property type="entry name" value="CYTH-like phosphatases"/>
    <property type="match status" value="1"/>
</dbReference>
<gene>
    <name evidence="2" type="ORF">SIID45300_01244</name>
</gene>
<dbReference type="Proteomes" id="UP001628193">
    <property type="component" value="Unassembled WGS sequence"/>
</dbReference>
<dbReference type="InterPro" id="IPR012042">
    <property type="entry name" value="NeuTTM/CthTTM-like"/>
</dbReference>
<evidence type="ECO:0000313" key="2">
    <source>
        <dbReference type="EMBL" id="GAB0056929.1"/>
    </source>
</evidence>